<evidence type="ECO:0000256" key="1">
    <source>
        <dbReference type="SAM" id="MobiDB-lite"/>
    </source>
</evidence>
<keyword evidence="2" id="KW-0732">Signal</keyword>
<reference evidence="3" key="1">
    <citation type="submission" date="2022-08" db="EMBL/GenBank/DDBJ databases">
        <title>Genome sequencing of Nocardioides sp. STR2.</title>
        <authorList>
            <person name="So Y."/>
        </authorList>
    </citation>
    <scope>NUCLEOTIDE SEQUENCE</scope>
    <source>
        <strain evidence="3">STR2</strain>
    </source>
</reference>
<evidence type="ECO:0000313" key="3">
    <source>
        <dbReference type="EMBL" id="MCY4727088.1"/>
    </source>
</evidence>
<accession>A0ABT4CDQ0</accession>
<gene>
    <name evidence="3" type="ORF">NYO98_12445</name>
</gene>
<evidence type="ECO:0008006" key="5">
    <source>
        <dbReference type="Google" id="ProtNLM"/>
    </source>
</evidence>
<comment type="caution">
    <text evidence="3">The sequence shown here is derived from an EMBL/GenBank/DDBJ whole genome shotgun (WGS) entry which is preliminary data.</text>
</comment>
<feature type="signal peptide" evidence="2">
    <location>
        <begin position="1"/>
        <end position="26"/>
    </location>
</feature>
<organism evidence="3 4">
    <name type="scientific">Nocardioides pini</name>
    <dbReference type="NCBI Taxonomy" id="2975053"/>
    <lineage>
        <taxon>Bacteria</taxon>
        <taxon>Bacillati</taxon>
        <taxon>Actinomycetota</taxon>
        <taxon>Actinomycetes</taxon>
        <taxon>Propionibacteriales</taxon>
        <taxon>Nocardioidaceae</taxon>
        <taxon>Nocardioides</taxon>
    </lineage>
</organism>
<name>A0ABT4CDQ0_9ACTN</name>
<feature type="region of interest" description="Disordered" evidence="1">
    <location>
        <begin position="31"/>
        <end position="91"/>
    </location>
</feature>
<protein>
    <recommendedName>
        <fullName evidence="5">Lipoprotein</fullName>
    </recommendedName>
</protein>
<proteinExistence type="predicted"/>
<keyword evidence="4" id="KW-1185">Reference proteome</keyword>
<feature type="compositionally biased region" description="Basic and acidic residues" evidence="1">
    <location>
        <begin position="82"/>
        <end position="91"/>
    </location>
</feature>
<sequence length="91" mass="9863">MSTNTHSVRRRVAACAAAALVLPALAACGADLDPPAQNISRHKVDKSATVPDHRSGNRKDFGDEYGKRAAPKPEPTPKRNLNRMDFRDNGL</sequence>
<evidence type="ECO:0000313" key="4">
    <source>
        <dbReference type="Proteomes" id="UP001074726"/>
    </source>
</evidence>
<dbReference type="RefSeq" id="WP_268112048.1">
    <property type="nucleotide sequence ID" value="NZ_JAPPUX010000003.1"/>
</dbReference>
<evidence type="ECO:0000256" key="2">
    <source>
        <dbReference type="SAM" id="SignalP"/>
    </source>
</evidence>
<feature type="compositionally biased region" description="Basic and acidic residues" evidence="1">
    <location>
        <begin position="51"/>
        <end position="67"/>
    </location>
</feature>
<dbReference type="Proteomes" id="UP001074726">
    <property type="component" value="Unassembled WGS sequence"/>
</dbReference>
<dbReference type="EMBL" id="JAPPUX010000003">
    <property type="protein sequence ID" value="MCY4727088.1"/>
    <property type="molecule type" value="Genomic_DNA"/>
</dbReference>
<feature type="chain" id="PRO_5046035957" description="Lipoprotein" evidence="2">
    <location>
        <begin position="27"/>
        <end position="91"/>
    </location>
</feature>